<sequence length="88" mass="10270">MSSIGSMNAVINNNRKLLKNGKREPFTKMNGGSGKKVNYKRYVMPEVSPHVLRRVRIKTRRENKRLLIKQVIIGLIVSLIMLYYLYSF</sequence>
<keyword evidence="1" id="KW-1133">Transmembrane helix</keyword>
<organism evidence="2 3">
    <name type="scientific">Psychroserpens algicola</name>
    <dbReference type="NCBI Taxonomy" id="1719034"/>
    <lineage>
        <taxon>Bacteria</taxon>
        <taxon>Pseudomonadati</taxon>
        <taxon>Bacteroidota</taxon>
        <taxon>Flavobacteriia</taxon>
        <taxon>Flavobacteriales</taxon>
        <taxon>Flavobacteriaceae</taxon>
        <taxon>Psychroserpens</taxon>
    </lineage>
</organism>
<proteinExistence type="predicted"/>
<gene>
    <name evidence="2" type="ORF">MUY34_08120</name>
</gene>
<evidence type="ECO:0000313" key="2">
    <source>
        <dbReference type="EMBL" id="MCK8480581.1"/>
    </source>
</evidence>
<keyword evidence="1" id="KW-0812">Transmembrane</keyword>
<accession>A0ABT0H8A4</accession>
<name>A0ABT0H8A4_9FLAO</name>
<dbReference type="Proteomes" id="UP001203687">
    <property type="component" value="Unassembled WGS sequence"/>
</dbReference>
<feature type="transmembrane region" description="Helical" evidence="1">
    <location>
        <begin position="66"/>
        <end position="86"/>
    </location>
</feature>
<evidence type="ECO:0000256" key="1">
    <source>
        <dbReference type="SAM" id="Phobius"/>
    </source>
</evidence>
<protein>
    <submittedName>
        <fullName evidence="2">Uncharacterized protein</fullName>
    </submittedName>
</protein>
<comment type="caution">
    <text evidence="2">The sequence shown here is derived from an EMBL/GenBank/DDBJ whole genome shotgun (WGS) entry which is preliminary data.</text>
</comment>
<dbReference type="EMBL" id="JALPQF010000006">
    <property type="protein sequence ID" value="MCK8480581.1"/>
    <property type="molecule type" value="Genomic_DNA"/>
</dbReference>
<evidence type="ECO:0000313" key="3">
    <source>
        <dbReference type="Proteomes" id="UP001203687"/>
    </source>
</evidence>
<dbReference type="RefSeq" id="WP_204343833.1">
    <property type="nucleotide sequence ID" value="NZ_JACNMJ010000001.1"/>
</dbReference>
<keyword evidence="1" id="KW-0472">Membrane</keyword>
<keyword evidence="3" id="KW-1185">Reference proteome</keyword>
<reference evidence="2" key="1">
    <citation type="submission" date="2022-04" db="EMBL/GenBank/DDBJ databases">
        <authorList>
            <person name="Ren T."/>
        </authorList>
    </citation>
    <scope>NUCLEOTIDE SEQUENCE</scope>
    <source>
        <strain evidence="2">F63249</strain>
    </source>
</reference>